<dbReference type="InterPro" id="IPR005123">
    <property type="entry name" value="Oxoglu/Fe-dep_dioxygenase_dom"/>
</dbReference>
<evidence type="ECO:0000259" key="3">
    <source>
        <dbReference type="PROSITE" id="PS51471"/>
    </source>
</evidence>
<dbReference type="InterPro" id="IPR027450">
    <property type="entry name" value="AlkB-like"/>
</dbReference>
<name>A0AAV9I2H4_9PEZI</name>
<feature type="compositionally biased region" description="Low complexity" evidence="2">
    <location>
        <begin position="330"/>
        <end position="344"/>
    </location>
</feature>
<dbReference type="Gene3D" id="3.40.50.850">
    <property type="entry name" value="Isochorismatase-like"/>
    <property type="match status" value="1"/>
</dbReference>
<evidence type="ECO:0000313" key="5">
    <source>
        <dbReference type="Proteomes" id="UP001321749"/>
    </source>
</evidence>
<dbReference type="EMBL" id="MU864932">
    <property type="protein sequence ID" value="KAK4466395.1"/>
    <property type="molecule type" value="Genomic_DNA"/>
</dbReference>
<protein>
    <recommendedName>
        <fullName evidence="3">Fe2OG dioxygenase domain-containing protein</fullName>
    </recommendedName>
</protein>
<evidence type="ECO:0000313" key="4">
    <source>
        <dbReference type="EMBL" id="KAK4466395.1"/>
    </source>
</evidence>
<dbReference type="CDD" id="cd00431">
    <property type="entry name" value="cysteine_hydrolases"/>
    <property type="match status" value="1"/>
</dbReference>
<feature type="compositionally biased region" description="Polar residues" evidence="2">
    <location>
        <begin position="313"/>
        <end position="329"/>
    </location>
</feature>
<feature type="region of interest" description="Disordered" evidence="2">
    <location>
        <begin position="255"/>
        <end position="463"/>
    </location>
</feature>
<dbReference type="Gene3D" id="2.60.120.590">
    <property type="entry name" value="Alpha-ketoglutarate-dependent dioxygenase AlkB-like"/>
    <property type="match status" value="1"/>
</dbReference>
<feature type="compositionally biased region" description="Low complexity" evidence="2">
    <location>
        <begin position="94"/>
        <end position="106"/>
    </location>
</feature>
<feature type="domain" description="Fe2OG dioxygenase" evidence="3">
    <location>
        <begin position="592"/>
        <end position="722"/>
    </location>
</feature>
<dbReference type="InterPro" id="IPR036380">
    <property type="entry name" value="Isochorismatase-like_sf"/>
</dbReference>
<sequence length="1014" mass="109390">MRPTFSFNPAAIPAIRTRKALLVVDLQNEFLSPNGSLTVTEPEGFVKRTLGLVKEFRDSGAGDVVWVRTEFERHRSLSAEGDQIVTTTAPPRPSRSGNSRGRQPSSQEHDGAATEADEEAFLSIAGEKAAAKTCLKKGTPGAEFPAQVQEAIEPARDIVFTKTHYSAFSSSQLELVQRLRGRFVTELYICGALTNISIYATALEAGRHGYDMTIVEDCCGFRNQLRHFNAVRQLVKLTGCEVMNAGALIEHLQPPAPSNAAQSRPSGLSPLISNMKLNLASGGSPETSPASSKDSRPDGPTPAKTAPPQPQPDRNTNDLAKSSAAPPSQTTKSNGATTSTSASTPRRPLDYKLPGPLLEADSDSPSESESLAAGREGTPEIPIEGLVRRGSAHASPKTSNKGESQGPKGAPHGPGSNSPIKAENPRIKVSPRLRLRPSSVDKKSQSLPSSPPPLPSPGKTTTITPAIITTTNTTNKNNLVPKSNETMTAAKQPDTATCSEPMCEGDTTVITNVLSPDLADNAFDRLLDEVSWAGMSHMGGEVPRRIAVQGTVEKDGTMPVYRHPSDESPPLLPFSPTVAQIKNQIEKHLGHPLNHVLVQHYRNGNDYISEHSDKTLDVVKESYICNVSLGAERTMVFRTKRPPKDKSQDTDETAPSSSPAENTKRQIQRVPLPHNSLCRMGLKTNEKWTHAIRQDKRSDREKSASELSHGGQRISLTFRQIGTFIDGAASQPLIWGQGATSKTRDQARPVINGQTPEAVRMLQAFGTENHSTVFDWEGHYGAGFDVLHMGVPKRFCSGSDPVGNMAVAIALAELGISAAKGSVEGHCRFEDNDVDKAIVEGGAGNVLRYLDAVYGAGRKYDQLMPGAVAKRFGLLARGLDLGGIWKGERTNAERVMEKEGNKENVGAVKKWMSVGLWEEMAFWEGKAKEAREGGKKEEQDKPGVVYICGGTAPSPADFALWPVLHDMAQVCGDAVFDVVAPKGEKGGFLKEYYYSFEERSAVAKVLGVVDEDEK</sequence>
<feature type="region of interest" description="Disordered" evidence="2">
    <location>
        <begin position="78"/>
        <end position="116"/>
    </location>
</feature>
<evidence type="ECO:0000256" key="1">
    <source>
        <dbReference type="ARBA" id="ARBA00006336"/>
    </source>
</evidence>
<feature type="compositionally biased region" description="Basic and acidic residues" evidence="2">
    <location>
        <begin position="689"/>
        <end position="704"/>
    </location>
</feature>
<reference evidence="4" key="2">
    <citation type="submission" date="2023-06" db="EMBL/GenBank/DDBJ databases">
        <authorList>
            <consortium name="Lawrence Berkeley National Laboratory"/>
            <person name="Mondo S.J."/>
            <person name="Hensen N."/>
            <person name="Bonometti L."/>
            <person name="Westerberg I."/>
            <person name="Brannstrom I.O."/>
            <person name="Guillou S."/>
            <person name="Cros-Aarteil S."/>
            <person name="Calhoun S."/>
            <person name="Haridas S."/>
            <person name="Kuo A."/>
            <person name="Pangilinan J."/>
            <person name="Riley R."/>
            <person name="Labutti K."/>
            <person name="Andreopoulos B."/>
            <person name="Lipzen A."/>
            <person name="Chen C."/>
            <person name="Yanf M."/>
            <person name="Daum C."/>
            <person name="Ng V."/>
            <person name="Clum A."/>
            <person name="Steindorff A."/>
            <person name="Ohm R."/>
            <person name="Martin F."/>
            <person name="Silar P."/>
            <person name="Natvig D."/>
            <person name="Lalanne C."/>
            <person name="Gautier V."/>
            <person name="Ament-Velasquez S.L."/>
            <person name="Kruys A."/>
            <person name="Hutchinson M.I."/>
            <person name="Powell A.J."/>
            <person name="Barry K."/>
            <person name="Miller A.N."/>
            <person name="Grigoriev I.V."/>
            <person name="Debuchy R."/>
            <person name="Gladieux P."/>
            <person name="Thoren M.H."/>
            <person name="Johannesson H."/>
        </authorList>
    </citation>
    <scope>NUCLEOTIDE SEQUENCE</scope>
    <source>
        <strain evidence="4">PSN324</strain>
    </source>
</reference>
<comment type="caution">
    <text evidence="4">The sequence shown here is derived from an EMBL/GenBank/DDBJ whole genome shotgun (WGS) entry which is preliminary data.</text>
</comment>
<evidence type="ECO:0000256" key="2">
    <source>
        <dbReference type="SAM" id="MobiDB-lite"/>
    </source>
</evidence>
<feature type="region of interest" description="Disordered" evidence="2">
    <location>
        <begin position="636"/>
        <end position="674"/>
    </location>
</feature>
<dbReference type="SUPFAM" id="SSF51197">
    <property type="entry name" value="Clavaminate synthase-like"/>
    <property type="match status" value="1"/>
</dbReference>
<dbReference type="GO" id="GO:0051213">
    <property type="term" value="F:dioxygenase activity"/>
    <property type="evidence" value="ECO:0007669"/>
    <property type="project" value="InterPro"/>
</dbReference>
<dbReference type="InterPro" id="IPR032854">
    <property type="entry name" value="ALKBH3"/>
</dbReference>
<dbReference type="GO" id="GO:0006307">
    <property type="term" value="P:DNA alkylation repair"/>
    <property type="evidence" value="ECO:0007669"/>
    <property type="project" value="InterPro"/>
</dbReference>
<dbReference type="Proteomes" id="UP001321749">
    <property type="component" value="Unassembled WGS sequence"/>
</dbReference>
<organism evidence="4 5">
    <name type="scientific">Cladorrhinum samala</name>
    <dbReference type="NCBI Taxonomy" id="585594"/>
    <lineage>
        <taxon>Eukaryota</taxon>
        <taxon>Fungi</taxon>
        <taxon>Dikarya</taxon>
        <taxon>Ascomycota</taxon>
        <taxon>Pezizomycotina</taxon>
        <taxon>Sordariomycetes</taxon>
        <taxon>Sordariomycetidae</taxon>
        <taxon>Sordariales</taxon>
        <taxon>Podosporaceae</taxon>
        <taxon>Cladorrhinum</taxon>
    </lineage>
</organism>
<gene>
    <name evidence="4" type="ORF">QBC42DRAFT_327907</name>
</gene>
<dbReference type="AlphaFoldDB" id="A0AAV9I2H4"/>
<proteinExistence type="inferred from homology"/>
<accession>A0AAV9I2H4</accession>
<feature type="region of interest" description="Disordered" evidence="2">
    <location>
        <begin position="689"/>
        <end position="710"/>
    </location>
</feature>
<dbReference type="PANTHER" id="PTHR31212">
    <property type="entry name" value="ALPHA-KETOGLUTARATE-DEPENDENT DIOXYGENASE ALKB HOMOLOG 3"/>
    <property type="match status" value="1"/>
</dbReference>
<feature type="compositionally biased region" description="Polar residues" evidence="2">
    <location>
        <begin position="259"/>
        <end position="276"/>
    </location>
</feature>
<dbReference type="InterPro" id="IPR037151">
    <property type="entry name" value="AlkB-like_sf"/>
</dbReference>
<comment type="similarity">
    <text evidence="1">Belongs to the isochorismatase family.</text>
</comment>
<dbReference type="Pfam" id="PF13532">
    <property type="entry name" value="2OG-FeII_Oxy_2"/>
    <property type="match status" value="1"/>
</dbReference>
<dbReference type="InterPro" id="IPR000868">
    <property type="entry name" value="Isochorismatase-like_dom"/>
</dbReference>
<dbReference type="PROSITE" id="PS51471">
    <property type="entry name" value="FE2OG_OXY"/>
    <property type="match status" value="1"/>
</dbReference>
<dbReference type="SUPFAM" id="SSF52499">
    <property type="entry name" value="Isochorismatase-like hydrolases"/>
    <property type="match status" value="1"/>
</dbReference>
<dbReference type="Pfam" id="PF00857">
    <property type="entry name" value="Isochorismatase"/>
    <property type="match status" value="1"/>
</dbReference>
<reference evidence="4" key="1">
    <citation type="journal article" date="2023" name="Mol. Phylogenet. Evol.">
        <title>Genome-scale phylogeny and comparative genomics of the fungal order Sordariales.</title>
        <authorList>
            <person name="Hensen N."/>
            <person name="Bonometti L."/>
            <person name="Westerberg I."/>
            <person name="Brannstrom I.O."/>
            <person name="Guillou S."/>
            <person name="Cros-Aarteil S."/>
            <person name="Calhoun S."/>
            <person name="Haridas S."/>
            <person name="Kuo A."/>
            <person name="Mondo S."/>
            <person name="Pangilinan J."/>
            <person name="Riley R."/>
            <person name="LaButti K."/>
            <person name="Andreopoulos B."/>
            <person name="Lipzen A."/>
            <person name="Chen C."/>
            <person name="Yan M."/>
            <person name="Daum C."/>
            <person name="Ng V."/>
            <person name="Clum A."/>
            <person name="Steindorff A."/>
            <person name="Ohm R.A."/>
            <person name="Martin F."/>
            <person name="Silar P."/>
            <person name="Natvig D.O."/>
            <person name="Lalanne C."/>
            <person name="Gautier V."/>
            <person name="Ament-Velasquez S.L."/>
            <person name="Kruys A."/>
            <person name="Hutchinson M.I."/>
            <person name="Powell A.J."/>
            <person name="Barry K."/>
            <person name="Miller A.N."/>
            <person name="Grigoriev I.V."/>
            <person name="Debuchy R."/>
            <person name="Gladieux P."/>
            <person name="Hiltunen Thoren M."/>
            <person name="Johannesson H."/>
        </authorList>
    </citation>
    <scope>NUCLEOTIDE SEQUENCE</scope>
    <source>
        <strain evidence="4">PSN324</strain>
    </source>
</reference>
<dbReference type="PANTHER" id="PTHR31212:SF5">
    <property type="entry name" value="ISOCHORISMATASE FAMILY PROTEIN FAMILY (AFU_ORTHOLOGUE AFUA_3G14500)"/>
    <property type="match status" value="1"/>
</dbReference>
<keyword evidence="5" id="KW-1185">Reference proteome</keyword>